<dbReference type="EMBL" id="JAPEIS010000012">
    <property type="protein sequence ID" value="KAJ8061031.1"/>
    <property type="molecule type" value="Genomic_DNA"/>
</dbReference>
<proteinExistence type="predicted"/>
<keyword evidence="1" id="KW-0812">Transmembrane</keyword>
<evidence type="ECO:0000313" key="2">
    <source>
        <dbReference type="EMBL" id="KAJ8061031.1"/>
    </source>
</evidence>
<name>A0A9X0AE20_9HELO</name>
<protein>
    <submittedName>
        <fullName evidence="2">Uncharacterized protein</fullName>
    </submittedName>
</protein>
<accession>A0A9X0AE20</accession>
<keyword evidence="1" id="KW-0472">Membrane</keyword>
<reference evidence="2" key="1">
    <citation type="submission" date="2022-11" db="EMBL/GenBank/DDBJ databases">
        <title>Genome Resource of Sclerotinia nivalis Strain SnTB1, a Plant Pathogen Isolated from American Ginseng.</title>
        <authorList>
            <person name="Fan S."/>
        </authorList>
    </citation>
    <scope>NUCLEOTIDE SEQUENCE</scope>
    <source>
        <strain evidence="2">SnTB1</strain>
    </source>
</reference>
<evidence type="ECO:0000313" key="3">
    <source>
        <dbReference type="Proteomes" id="UP001152300"/>
    </source>
</evidence>
<keyword evidence="1" id="KW-1133">Transmembrane helix</keyword>
<comment type="caution">
    <text evidence="2">The sequence shown here is derived from an EMBL/GenBank/DDBJ whole genome shotgun (WGS) entry which is preliminary data.</text>
</comment>
<keyword evidence="3" id="KW-1185">Reference proteome</keyword>
<dbReference type="Proteomes" id="UP001152300">
    <property type="component" value="Unassembled WGS sequence"/>
</dbReference>
<gene>
    <name evidence="2" type="ORF">OCU04_010109</name>
</gene>
<sequence length="137" mass="15529">MICTSDILRDKSWSVVQNQISRLSVVFTLCFLCFLSSPFTILTIFALQLYQRSLVGRRNQKIINHQILPVREIYRLPKERLYGVLKDSAAIHHRGAHFSGIIDASRSEPPSLLKHIRFGPSTVVGVVITYTSSAEED</sequence>
<organism evidence="2 3">
    <name type="scientific">Sclerotinia nivalis</name>
    <dbReference type="NCBI Taxonomy" id="352851"/>
    <lineage>
        <taxon>Eukaryota</taxon>
        <taxon>Fungi</taxon>
        <taxon>Dikarya</taxon>
        <taxon>Ascomycota</taxon>
        <taxon>Pezizomycotina</taxon>
        <taxon>Leotiomycetes</taxon>
        <taxon>Helotiales</taxon>
        <taxon>Sclerotiniaceae</taxon>
        <taxon>Sclerotinia</taxon>
    </lineage>
</organism>
<feature type="transmembrane region" description="Helical" evidence="1">
    <location>
        <begin position="23"/>
        <end position="50"/>
    </location>
</feature>
<evidence type="ECO:0000256" key="1">
    <source>
        <dbReference type="SAM" id="Phobius"/>
    </source>
</evidence>
<dbReference type="AlphaFoldDB" id="A0A9X0AE20"/>